<dbReference type="Pfam" id="PF08613">
    <property type="entry name" value="Cyclin"/>
    <property type="match status" value="1"/>
</dbReference>
<evidence type="ECO:0000313" key="1">
    <source>
        <dbReference type="EMBL" id="OGM41867.1"/>
    </source>
</evidence>
<keyword evidence="1" id="KW-0418">Kinase</keyword>
<dbReference type="Gene3D" id="1.10.472.10">
    <property type="entry name" value="Cyclin-like"/>
    <property type="match status" value="1"/>
</dbReference>
<dbReference type="EMBL" id="LYCR01000101">
    <property type="protein sequence ID" value="OGM41867.1"/>
    <property type="molecule type" value="Genomic_DNA"/>
</dbReference>
<keyword evidence="1" id="KW-0808">Transferase</keyword>
<comment type="caution">
    <text evidence="1">The sequence shown here is derived from an EMBL/GenBank/DDBJ whole genome shotgun (WGS) entry which is preliminary data.</text>
</comment>
<dbReference type="GO" id="GO:0016301">
    <property type="term" value="F:kinase activity"/>
    <property type="evidence" value="ECO:0007669"/>
    <property type="project" value="UniProtKB-KW"/>
</dbReference>
<dbReference type="InterPro" id="IPR036915">
    <property type="entry name" value="Cyclin-like_sf"/>
</dbReference>
<dbReference type="InterPro" id="IPR013922">
    <property type="entry name" value="Cyclin_PHO80-like"/>
</dbReference>
<reference evidence="1 2" key="1">
    <citation type="journal article" date="2016" name="Genome Biol. Evol.">
        <title>Draft genome sequence of an aflatoxigenic Aspergillus species, A. bombycis.</title>
        <authorList>
            <person name="Moore G.G."/>
            <person name="Mack B.M."/>
            <person name="Beltz S.B."/>
            <person name="Gilbert M.K."/>
        </authorList>
    </citation>
    <scope>NUCLEOTIDE SEQUENCE [LARGE SCALE GENOMIC DNA]</scope>
    <source>
        <strain evidence="2">NRRL 26010</strain>
    </source>
</reference>
<dbReference type="GO" id="GO:0019901">
    <property type="term" value="F:protein kinase binding"/>
    <property type="evidence" value="ECO:0007669"/>
    <property type="project" value="InterPro"/>
</dbReference>
<dbReference type="PANTHER" id="PTHR15615">
    <property type="match status" value="1"/>
</dbReference>
<sequence length="270" mass="30142">MHAHPTVWYTLLVAMTGYSSKDEGPHGSQSDVVSRWAQSDLEPAREDKEGALRSDYIDQMPPVSALRLLCVYIELLVKQTIDELDDCQVDASSLAQDRAQGDGVSSGEATPVGGTEIHCCPAGYNDAGRDLIQLDILSKRFLSKRVPSITLKDYLLRLHRYCPMSTAVYLATSMYLTRMVTVERTISLNHRNMHRLVLAGLRVAMKTLEDLSYPHSRIAKVGGVTERELSKLEISFCFLVDFELRVDVYMLTNQARALVENVGHHSDIAS</sequence>
<dbReference type="GeneID" id="34453555"/>
<protein>
    <submittedName>
        <fullName evidence="1">Cyclin-dependent protein kinase complex component</fullName>
    </submittedName>
</protein>
<dbReference type="GO" id="GO:0016538">
    <property type="term" value="F:cyclin-dependent protein serine/threonine kinase regulator activity"/>
    <property type="evidence" value="ECO:0007669"/>
    <property type="project" value="TreeGrafter"/>
</dbReference>
<dbReference type="Proteomes" id="UP000179179">
    <property type="component" value="Unassembled WGS sequence"/>
</dbReference>
<dbReference type="STRING" id="109264.A0A1F7ZR24"/>
<dbReference type="GO" id="GO:0005634">
    <property type="term" value="C:nucleus"/>
    <property type="evidence" value="ECO:0007669"/>
    <property type="project" value="TreeGrafter"/>
</dbReference>
<dbReference type="PANTHER" id="PTHR15615:SF32">
    <property type="entry name" value="PROTEIN KINASE COMPLEX COMPONENT, PUTATIVE (AFU_ORTHOLOGUE AFUA_2G07660)-RELATED"/>
    <property type="match status" value="1"/>
</dbReference>
<name>A0A1F7ZR24_9EURO</name>
<dbReference type="AlphaFoldDB" id="A0A1F7ZR24"/>
<keyword evidence="2" id="KW-1185">Reference proteome</keyword>
<accession>A0A1F7ZR24</accession>
<dbReference type="CDD" id="cd20558">
    <property type="entry name" value="CYCLIN_ScPCL7-like"/>
    <property type="match status" value="1"/>
</dbReference>
<evidence type="ECO:0000313" key="2">
    <source>
        <dbReference type="Proteomes" id="UP000179179"/>
    </source>
</evidence>
<dbReference type="GO" id="GO:0000307">
    <property type="term" value="C:cyclin-dependent protein kinase holoenzyme complex"/>
    <property type="evidence" value="ECO:0007669"/>
    <property type="project" value="TreeGrafter"/>
</dbReference>
<dbReference type="RefSeq" id="XP_022385584.1">
    <property type="nucleotide sequence ID" value="XM_022537293.1"/>
</dbReference>
<proteinExistence type="predicted"/>
<dbReference type="OrthoDB" id="5304883at2759"/>
<organism evidence="1 2">
    <name type="scientific">Aspergillus bombycis</name>
    <dbReference type="NCBI Taxonomy" id="109264"/>
    <lineage>
        <taxon>Eukaryota</taxon>
        <taxon>Fungi</taxon>
        <taxon>Dikarya</taxon>
        <taxon>Ascomycota</taxon>
        <taxon>Pezizomycotina</taxon>
        <taxon>Eurotiomycetes</taxon>
        <taxon>Eurotiomycetidae</taxon>
        <taxon>Eurotiales</taxon>
        <taxon>Aspergillaceae</taxon>
        <taxon>Aspergillus</taxon>
    </lineage>
</organism>
<dbReference type="SUPFAM" id="SSF47954">
    <property type="entry name" value="Cyclin-like"/>
    <property type="match status" value="1"/>
</dbReference>
<gene>
    <name evidence="1" type="ORF">ABOM_010165</name>
</gene>